<dbReference type="EMBL" id="JABSTV010001251">
    <property type="protein sequence ID" value="KAH7952319.1"/>
    <property type="molecule type" value="Genomic_DNA"/>
</dbReference>
<dbReference type="AlphaFoldDB" id="A0A9D4PSM8"/>
<gene>
    <name evidence="1" type="ORF">HPB52_021459</name>
</gene>
<proteinExistence type="predicted"/>
<dbReference type="Proteomes" id="UP000821837">
    <property type="component" value="Chromosome 5"/>
</dbReference>
<organism evidence="1 2">
    <name type="scientific">Rhipicephalus sanguineus</name>
    <name type="common">Brown dog tick</name>
    <name type="synonym">Ixodes sanguineus</name>
    <dbReference type="NCBI Taxonomy" id="34632"/>
    <lineage>
        <taxon>Eukaryota</taxon>
        <taxon>Metazoa</taxon>
        <taxon>Ecdysozoa</taxon>
        <taxon>Arthropoda</taxon>
        <taxon>Chelicerata</taxon>
        <taxon>Arachnida</taxon>
        <taxon>Acari</taxon>
        <taxon>Parasitiformes</taxon>
        <taxon>Ixodida</taxon>
        <taxon>Ixodoidea</taxon>
        <taxon>Ixodidae</taxon>
        <taxon>Rhipicephalinae</taxon>
        <taxon>Rhipicephalus</taxon>
        <taxon>Rhipicephalus</taxon>
    </lineage>
</organism>
<reference evidence="1" key="2">
    <citation type="submission" date="2021-09" db="EMBL/GenBank/DDBJ databases">
        <authorList>
            <person name="Jia N."/>
            <person name="Wang J."/>
            <person name="Shi W."/>
            <person name="Du L."/>
            <person name="Sun Y."/>
            <person name="Zhan W."/>
            <person name="Jiang J."/>
            <person name="Wang Q."/>
            <person name="Zhang B."/>
            <person name="Ji P."/>
            <person name="Sakyi L.B."/>
            <person name="Cui X."/>
            <person name="Yuan T."/>
            <person name="Jiang B."/>
            <person name="Yang W."/>
            <person name="Lam T.T.-Y."/>
            <person name="Chang Q."/>
            <person name="Ding S."/>
            <person name="Wang X."/>
            <person name="Zhu J."/>
            <person name="Ruan X."/>
            <person name="Zhao L."/>
            <person name="Wei J."/>
            <person name="Que T."/>
            <person name="Du C."/>
            <person name="Cheng J."/>
            <person name="Dai P."/>
            <person name="Han X."/>
            <person name="Huang E."/>
            <person name="Gao Y."/>
            <person name="Liu J."/>
            <person name="Shao H."/>
            <person name="Ye R."/>
            <person name="Li L."/>
            <person name="Wei W."/>
            <person name="Wang X."/>
            <person name="Wang C."/>
            <person name="Huo Q."/>
            <person name="Li W."/>
            <person name="Guo W."/>
            <person name="Chen H."/>
            <person name="Chen S."/>
            <person name="Zhou L."/>
            <person name="Zhou L."/>
            <person name="Ni X."/>
            <person name="Tian J."/>
            <person name="Zhou Y."/>
            <person name="Sheng Y."/>
            <person name="Liu T."/>
            <person name="Pan Y."/>
            <person name="Xia L."/>
            <person name="Li J."/>
            <person name="Zhao F."/>
            <person name="Cao W."/>
        </authorList>
    </citation>
    <scope>NUCLEOTIDE SEQUENCE</scope>
    <source>
        <strain evidence="1">Rsan-2018</strain>
        <tissue evidence="1">Larvae</tissue>
    </source>
</reference>
<keyword evidence="2" id="KW-1185">Reference proteome</keyword>
<accession>A0A9D4PSM8</accession>
<evidence type="ECO:0000313" key="1">
    <source>
        <dbReference type="EMBL" id="KAH7952319.1"/>
    </source>
</evidence>
<protein>
    <submittedName>
        <fullName evidence="1">Uncharacterized protein</fullName>
    </submittedName>
</protein>
<evidence type="ECO:0000313" key="2">
    <source>
        <dbReference type="Proteomes" id="UP000821837"/>
    </source>
</evidence>
<name>A0A9D4PSM8_RHISA</name>
<reference evidence="1" key="1">
    <citation type="journal article" date="2020" name="Cell">
        <title>Large-Scale Comparative Analyses of Tick Genomes Elucidate Their Genetic Diversity and Vector Capacities.</title>
        <authorList>
            <consortium name="Tick Genome and Microbiome Consortium (TIGMIC)"/>
            <person name="Jia N."/>
            <person name="Wang J."/>
            <person name="Shi W."/>
            <person name="Du L."/>
            <person name="Sun Y."/>
            <person name="Zhan W."/>
            <person name="Jiang J.F."/>
            <person name="Wang Q."/>
            <person name="Zhang B."/>
            <person name="Ji P."/>
            <person name="Bell-Sakyi L."/>
            <person name="Cui X.M."/>
            <person name="Yuan T.T."/>
            <person name="Jiang B.G."/>
            <person name="Yang W.F."/>
            <person name="Lam T.T."/>
            <person name="Chang Q.C."/>
            <person name="Ding S.J."/>
            <person name="Wang X.J."/>
            <person name="Zhu J.G."/>
            <person name="Ruan X.D."/>
            <person name="Zhao L."/>
            <person name="Wei J.T."/>
            <person name="Ye R.Z."/>
            <person name="Que T.C."/>
            <person name="Du C.H."/>
            <person name="Zhou Y.H."/>
            <person name="Cheng J.X."/>
            <person name="Dai P.F."/>
            <person name="Guo W.B."/>
            <person name="Han X.H."/>
            <person name="Huang E.J."/>
            <person name="Li L.F."/>
            <person name="Wei W."/>
            <person name="Gao Y.C."/>
            <person name="Liu J.Z."/>
            <person name="Shao H.Z."/>
            <person name="Wang X."/>
            <person name="Wang C.C."/>
            <person name="Yang T.C."/>
            <person name="Huo Q.B."/>
            <person name="Li W."/>
            <person name="Chen H.Y."/>
            <person name="Chen S.E."/>
            <person name="Zhou L.G."/>
            <person name="Ni X.B."/>
            <person name="Tian J.H."/>
            <person name="Sheng Y."/>
            <person name="Liu T."/>
            <person name="Pan Y.S."/>
            <person name="Xia L.Y."/>
            <person name="Li J."/>
            <person name="Zhao F."/>
            <person name="Cao W.C."/>
        </authorList>
    </citation>
    <scope>NUCLEOTIDE SEQUENCE</scope>
    <source>
        <strain evidence="1">Rsan-2018</strain>
    </source>
</reference>
<comment type="caution">
    <text evidence="1">The sequence shown here is derived from an EMBL/GenBank/DDBJ whole genome shotgun (WGS) entry which is preliminary data.</text>
</comment>
<sequence length="108" mass="12087">MPRLPRDDIMIIIRLADGLNIANPCRASLDEAIRHERGVSSTEIVTICPNPMQNVLLISTPDEKTATKFVKIKELTMNGKKYDTNAFVSAPEEMAKGIIRNIPLNYAY</sequence>